<reference evidence="1 2" key="1">
    <citation type="submission" date="2018-04" db="EMBL/GenBank/DDBJ databases">
        <authorList>
            <person name="Hagen T."/>
        </authorList>
    </citation>
    <scope>NUCLEOTIDE SEQUENCE [LARGE SCALE GENOMIC DNA]</scope>
    <source>
        <strain evidence="1 2">TPD7009</strain>
    </source>
</reference>
<organism evidence="1 2">
    <name type="scientific">Rhizobium rhizogenes</name>
    <name type="common">Agrobacterium rhizogenes</name>
    <dbReference type="NCBI Taxonomy" id="359"/>
    <lineage>
        <taxon>Bacteria</taxon>
        <taxon>Pseudomonadati</taxon>
        <taxon>Pseudomonadota</taxon>
        <taxon>Alphaproteobacteria</taxon>
        <taxon>Hyphomicrobiales</taxon>
        <taxon>Rhizobiaceae</taxon>
        <taxon>Rhizobium/Agrobacterium group</taxon>
        <taxon>Rhizobium</taxon>
    </lineage>
</organism>
<gene>
    <name evidence="1" type="ORF">DC430_21140</name>
</gene>
<comment type="caution">
    <text evidence="1">The sequence shown here is derived from an EMBL/GenBank/DDBJ whole genome shotgun (WGS) entry which is preliminary data.</text>
</comment>
<evidence type="ECO:0000313" key="2">
    <source>
        <dbReference type="Proteomes" id="UP000244335"/>
    </source>
</evidence>
<proteinExistence type="predicted"/>
<evidence type="ECO:0000313" key="1">
    <source>
        <dbReference type="EMBL" id="PVE50685.1"/>
    </source>
</evidence>
<dbReference type="Proteomes" id="UP000244335">
    <property type="component" value="Unassembled WGS sequence"/>
</dbReference>
<dbReference type="AlphaFoldDB" id="A0AA92C087"/>
<dbReference type="EMBL" id="QDFR01000010">
    <property type="protein sequence ID" value="PVE50685.1"/>
    <property type="molecule type" value="Genomic_DNA"/>
</dbReference>
<protein>
    <submittedName>
        <fullName evidence="1">Uncharacterized protein</fullName>
    </submittedName>
</protein>
<sequence length="117" mass="12565">MRAEDLESAKAALMAREDTNNANVASWSVGDPAPAMIADLPAWAAAHEVTGVVWTALASRFNGRRMVPTVDQVTAYLGGLEGSKRAEAETYIRQAPRQVSTPYRLAIEAALGWTPLP</sequence>
<accession>A0AA92C087</accession>
<name>A0AA92C087_RHIRH</name>